<sequence length="255" mass="27605">LVVTGGRGDSVTYGLTDIGALHGLMELAPGSKESPSEGSANGILLLVRATWPKEKLASYLKEHGLGGKYTKVALIAVEFGEDDGSLSGKSAEYEEVVLGFKSRDDLVAVASVSGVLPSSKGDDLWRGGAELLKVIHSVVFSDSGKWIDWSMPSTGIPAQLRHWIEEYAARCSIRVFEVTKRVPDVGPSGRDVPPSGLDARYNLVLLPLMESLQTMRAIRVDEGRYTRPALATLYISERLDLSPVKRTPKDESYCA</sequence>
<feature type="non-terminal residue" evidence="1">
    <location>
        <position position="255"/>
    </location>
</feature>
<reference evidence="1" key="1">
    <citation type="submission" date="2018-05" db="EMBL/GenBank/DDBJ databases">
        <authorList>
            <person name="Lanie J.A."/>
            <person name="Ng W.-L."/>
            <person name="Kazmierczak K.M."/>
            <person name="Andrzejewski T.M."/>
            <person name="Davidsen T.M."/>
            <person name="Wayne K.J."/>
            <person name="Tettelin H."/>
            <person name="Glass J.I."/>
            <person name="Rusch D."/>
            <person name="Podicherti R."/>
            <person name="Tsui H.-C.T."/>
            <person name="Winkler M.E."/>
        </authorList>
    </citation>
    <scope>NUCLEOTIDE SEQUENCE</scope>
</reference>
<organism evidence="1">
    <name type="scientific">marine metagenome</name>
    <dbReference type="NCBI Taxonomy" id="408172"/>
    <lineage>
        <taxon>unclassified sequences</taxon>
        <taxon>metagenomes</taxon>
        <taxon>ecological metagenomes</taxon>
    </lineage>
</organism>
<dbReference type="AlphaFoldDB" id="A0A382ZXF7"/>
<accession>A0A382ZXF7</accession>
<proteinExistence type="predicted"/>
<gene>
    <name evidence="1" type="ORF">METZ01_LOCUS453061</name>
</gene>
<feature type="non-terminal residue" evidence="1">
    <location>
        <position position="1"/>
    </location>
</feature>
<name>A0A382ZXF7_9ZZZZ</name>
<evidence type="ECO:0000313" key="1">
    <source>
        <dbReference type="EMBL" id="SVE00207.1"/>
    </source>
</evidence>
<protein>
    <submittedName>
        <fullName evidence="1">Uncharacterized protein</fullName>
    </submittedName>
</protein>
<dbReference type="EMBL" id="UINC01187469">
    <property type="protein sequence ID" value="SVE00207.1"/>
    <property type="molecule type" value="Genomic_DNA"/>
</dbReference>